<reference evidence="3" key="1">
    <citation type="journal article" date="2019" name="Int. J. Syst. Evol. Microbiol.">
        <title>The Global Catalogue of Microorganisms (GCM) 10K type strain sequencing project: providing services to taxonomists for standard genome sequencing and annotation.</title>
        <authorList>
            <consortium name="The Broad Institute Genomics Platform"/>
            <consortium name="The Broad Institute Genome Sequencing Center for Infectious Disease"/>
            <person name="Wu L."/>
            <person name="Ma J."/>
        </authorList>
    </citation>
    <scope>NUCLEOTIDE SEQUENCE [LARGE SCALE GENOMIC DNA]</scope>
    <source>
        <strain evidence="3">CCUG 59858</strain>
    </source>
</reference>
<evidence type="ECO:0000313" key="2">
    <source>
        <dbReference type="EMBL" id="MFC3908138.1"/>
    </source>
</evidence>
<gene>
    <name evidence="2" type="ORF">ACFORL_03470</name>
</gene>
<keyword evidence="3" id="KW-1185">Reference proteome</keyword>
<name>A0ABV8CCV2_9GAMM</name>
<comment type="caution">
    <text evidence="2">The sequence shown here is derived from an EMBL/GenBank/DDBJ whole genome shotgun (WGS) entry which is preliminary data.</text>
</comment>
<dbReference type="Proteomes" id="UP001595758">
    <property type="component" value="Unassembled WGS sequence"/>
</dbReference>
<proteinExistence type="predicted"/>
<evidence type="ECO:0000256" key="1">
    <source>
        <dbReference type="SAM" id="Phobius"/>
    </source>
</evidence>
<sequence>MLYTLALLVVLASIFVFFSQEFSNMAKKLFSIFWIRLLLPLILASIVVARYELWILVGAVYLKNMIDNAVAVLASLLPYQSGSVATIKILLLLLLTLVPGFALDYYSVRKTYVPYKHTWIVMVLIWLFVLIFLLVPIQNPLVSEFASPQA</sequence>
<dbReference type="RefSeq" id="WP_382341155.1">
    <property type="nucleotide sequence ID" value="NZ_JBHSAB010000003.1"/>
</dbReference>
<keyword evidence="1" id="KW-1133">Transmembrane helix</keyword>
<feature type="transmembrane region" description="Helical" evidence="1">
    <location>
        <begin position="61"/>
        <end position="79"/>
    </location>
</feature>
<feature type="transmembrane region" description="Helical" evidence="1">
    <location>
        <begin position="29"/>
        <end position="49"/>
    </location>
</feature>
<evidence type="ECO:0000313" key="3">
    <source>
        <dbReference type="Proteomes" id="UP001595758"/>
    </source>
</evidence>
<keyword evidence="1" id="KW-0472">Membrane</keyword>
<protein>
    <submittedName>
        <fullName evidence="2">Uncharacterized protein</fullName>
    </submittedName>
</protein>
<feature type="transmembrane region" description="Helical" evidence="1">
    <location>
        <begin position="85"/>
        <end position="106"/>
    </location>
</feature>
<accession>A0ABV8CCV2</accession>
<keyword evidence="1" id="KW-0812">Transmembrane</keyword>
<organism evidence="2 3">
    <name type="scientific">Legionella dresdenensis</name>
    <dbReference type="NCBI Taxonomy" id="450200"/>
    <lineage>
        <taxon>Bacteria</taxon>
        <taxon>Pseudomonadati</taxon>
        <taxon>Pseudomonadota</taxon>
        <taxon>Gammaproteobacteria</taxon>
        <taxon>Legionellales</taxon>
        <taxon>Legionellaceae</taxon>
        <taxon>Legionella</taxon>
    </lineage>
</organism>
<dbReference type="EMBL" id="JBHSAB010000003">
    <property type="protein sequence ID" value="MFC3908138.1"/>
    <property type="molecule type" value="Genomic_DNA"/>
</dbReference>
<feature type="transmembrane region" description="Helical" evidence="1">
    <location>
        <begin position="118"/>
        <end position="137"/>
    </location>
</feature>